<feature type="domain" description="T6SS Phospholipase effector Tle1-like catalytic" evidence="3">
    <location>
        <begin position="31"/>
        <end position="324"/>
    </location>
</feature>
<keyword evidence="2" id="KW-0472">Membrane</keyword>
<keyword evidence="2" id="KW-1133">Transmembrane helix</keyword>
<dbReference type="Proteomes" id="UP000776276">
    <property type="component" value="Unassembled WGS sequence"/>
</dbReference>
<dbReference type="RefSeq" id="WP_216322028.1">
    <property type="nucleotide sequence ID" value="NZ_JAHKRT010000003.1"/>
</dbReference>
<dbReference type="PANTHER" id="PTHR33840:SF1">
    <property type="entry name" value="TLE1 PHOSPHOLIPASE DOMAIN-CONTAINING PROTEIN"/>
    <property type="match status" value="1"/>
</dbReference>
<proteinExistence type="predicted"/>
<keyword evidence="5" id="KW-1185">Reference proteome</keyword>
<reference evidence="4 5" key="1">
    <citation type="submission" date="2021-06" db="EMBL/GenBank/DDBJ databases">
        <title>Sphingomonas sp. XMGL2, whole genome shotgun sequencing project.</title>
        <authorList>
            <person name="Zhao G."/>
            <person name="Shen L."/>
        </authorList>
    </citation>
    <scope>NUCLEOTIDE SEQUENCE [LARGE SCALE GENOMIC DNA]</scope>
    <source>
        <strain evidence="4 5">XMGL2</strain>
    </source>
</reference>
<dbReference type="Pfam" id="PF09994">
    <property type="entry name" value="T6SS_Tle1-like_cat"/>
    <property type="match status" value="1"/>
</dbReference>
<feature type="transmembrane region" description="Helical" evidence="2">
    <location>
        <begin position="548"/>
        <end position="572"/>
    </location>
</feature>
<evidence type="ECO:0000256" key="1">
    <source>
        <dbReference type="SAM" id="MobiDB-lite"/>
    </source>
</evidence>
<organism evidence="4 5">
    <name type="scientific">Sphingomonas quercus</name>
    <dbReference type="NCBI Taxonomy" id="2842451"/>
    <lineage>
        <taxon>Bacteria</taxon>
        <taxon>Pseudomonadati</taxon>
        <taxon>Pseudomonadota</taxon>
        <taxon>Alphaproteobacteria</taxon>
        <taxon>Sphingomonadales</taxon>
        <taxon>Sphingomonadaceae</taxon>
        <taxon>Sphingomonas</taxon>
    </lineage>
</organism>
<protein>
    <submittedName>
        <fullName evidence="4">DUF2235 domain-containing protein</fullName>
    </submittedName>
</protein>
<accession>A0ABS6BGR6</accession>
<comment type="caution">
    <text evidence="4">The sequence shown here is derived from an EMBL/GenBank/DDBJ whole genome shotgun (WGS) entry which is preliminary data.</text>
</comment>
<feature type="region of interest" description="Disordered" evidence="1">
    <location>
        <begin position="1"/>
        <end position="23"/>
    </location>
</feature>
<dbReference type="PANTHER" id="PTHR33840">
    <property type="match status" value="1"/>
</dbReference>
<keyword evidence="2" id="KW-0812">Transmembrane</keyword>
<evidence type="ECO:0000313" key="4">
    <source>
        <dbReference type="EMBL" id="MBU3077488.1"/>
    </source>
</evidence>
<name>A0ABS6BGR6_9SPHN</name>
<gene>
    <name evidence="4" type="ORF">KOF26_06370</name>
</gene>
<evidence type="ECO:0000259" key="3">
    <source>
        <dbReference type="Pfam" id="PF09994"/>
    </source>
</evidence>
<feature type="transmembrane region" description="Helical" evidence="2">
    <location>
        <begin position="631"/>
        <end position="653"/>
    </location>
</feature>
<evidence type="ECO:0000256" key="2">
    <source>
        <dbReference type="SAM" id="Phobius"/>
    </source>
</evidence>
<dbReference type="InterPro" id="IPR018712">
    <property type="entry name" value="Tle1-like_cat"/>
</dbReference>
<evidence type="ECO:0000313" key="5">
    <source>
        <dbReference type="Proteomes" id="UP000776276"/>
    </source>
</evidence>
<sequence length="871" mass="96020">MLGQDEAPERPEPGDAAGATITPQPPVATRKRIILLSDGTGNGSGKLFKTNVWRMYQALDLGPGGAQTIQIANYDNGVGNSSFKPLAILGGVFGIGLKRNILHLYRYLCRNYTEGDEIFAFGFSRGAFTIRLLVALIGSQGVVPYTDERDLARQSADAYREFCRANRANVLSWGTSVTRWFRDLFLRVWRWNKPPYRPGRENTPVRFVGVWDTVAAYGGPIIEITRAIDDWLWPLTMTDYRLGDHVVAARHALALDDERDAFQPLLWDEFHERRRARAIAETDAQAGEAAAARLQQVWFTGMHADVGGGYPDDSLSYVSLNWMIGHARAAGLVFLGGEAQRIAATANSFGPMHDSRDGMGVYYRYQPRKIEALLHVGTAEAPGAPGARPMSETLILRDPRVGEKPERPRGLLLSCAVHESVLARIATGTDNYAPIVLPRCFTVAPPPPPGDGNAPAAPPLIAPAVVQALSAAAEERAVRQEVIWNWVWLRRWTYFATLFLSLSLVAMPWWQPSAPTIPAYSDGRWFLGSVIGWLDYVLPSFAHRWVEAFAAGSIYFLGICAGIGVLMIVATAQELKLRDRTRELWWKAMEPGRAPGDPLPGATDSRLSRIRTSRAYQAPLQWVKWRLLPSVIGPAMIALILYAIVIIVTQGLLTVQERRDLFCGARTAPSTDPAGANFRTGLPCNAISVTSPSGAADLPETLEKDRTYRITLEVLEAWNDGGTPADPTGLHPATLLQRLPQWLGAPFRRVVGADGMVPLIEIRSAPANGRQLPSISIDTLTMMPASATRRARPRRGEVAAPAITAERRKRLYTAFYTAHRTGRPYMFVNDAAFPDWLIPDFIHNGGPTWFYDSPRRGNHGSARVTIEPVGE</sequence>
<dbReference type="EMBL" id="JAHKRT010000003">
    <property type="protein sequence ID" value="MBU3077488.1"/>
    <property type="molecule type" value="Genomic_DNA"/>
</dbReference>